<dbReference type="AlphaFoldDB" id="A0A0F7RXS1"/>
<protein>
    <submittedName>
        <fullName evidence="2">Uncharacterized protein</fullName>
    </submittedName>
</protein>
<keyword evidence="3" id="KW-1185">Reference proteome</keyword>
<feature type="region of interest" description="Disordered" evidence="1">
    <location>
        <begin position="1"/>
        <end position="24"/>
    </location>
</feature>
<gene>
    <name evidence="2" type="primary">SSCI20910.1</name>
</gene>
<proteinExistence type="predicted"/>
<dbReference type="EMBL" id="CCFA01001067">
    <property type="protein sequence ID" value="CDR99452.1"/>
    <property type="molecule type" value="Genomic_DNA"/>
</dbReference>
<organism evidence="2 3">
    <name type="scientific">Sporisorium scitamineum</name>
    <dbReference type="NCBI Taxonomy" id="49012"/>
    <lineage>
        <taxon>Eukaryota</taxon>
        <taxon>Fungi</taxon>
        <taxon>Dikarya</taxon>
        <taxon>Basidiomycota</taxon>
        <taxon>Ustilaginomycotina</taxon>
        <taxon>Ustilaginomycetes</taxon>
        <taxon>Ustilaginales</taxon>
        <taxon>Ustilaginaceae</taxon>
        <taxon>Sporisorium</taxon>
    </lineage>
</organism>
<feature type="compositionally biased region" description="Polar residues" evidence="1">
    <location>
        <begin position="67"/>
        <end position="76"/>
    </location>
</feature>
<sequence length="84" mass="8594">MLSTTSTVHHHSRPGTATSTKSATSFRLLRRRGLFATLDLHLGSRLSGISQDASLSVAGGGGGGRSSYDSQRSCSAGTFGDGVP</sequence>
<name>A0A0F7RXS1_9BASI</name>
<accession>A0A0F7RXS1</accession>
<feature type="region of interest" description="Disordered" evidence="1">
    <location>
        <begin position="55"/>
        <end position="84"/>
    </location>
</feature>
<dbReference type="Proteomes" id="UP000242770">
    <property type="component" value="Unassembled WGS sequence"/>
</dbReference>
<evidence type="ECO:0000313" key="2">
    <source>
        <dbReference type="EMBL" id="CDR99452.1"/>
    </source>
</evidence>
<feature type="compositionally biased region" description="Polar residues" evidence="1">
    <location>
        <begin position="15"/>
        <end position="24"/>
    </location>
</feature>
<evidence type="ECO:0000313" key="3">
    <source>
        <dbReference type="Proteomes" id="UP000242770"/>
    </source>
</evidence>
<evidence type="ECO:0000256" key="1">
    <source>
        <dbReference type="SAM" id="MobiDB-lite"/>
    </source>
</evidence>
<reference evidence="3" key="1">
    <citation type="submission" date="2014-06" db="EMBL/GenBank/DDBJ databases">
        <authorList>
            <person name="Berkman P.J."/>
        </authorList>
    </citation>
    <scope>NUCLEOTIDE SEQUENCE [LARGE SCALE GENOMIC DNA]</scope>
</reference>
<feature type="non-terminal residue" evidence="2">
    <location>
        <position position="84"/>
    </location>
</feature>